<proteinExistence type="predicted"/>
<dbReference type="RefSeq" id="WP_387701237.1">
    <property type="nucleotide sequence ID" value="NZ_JBIAMX010000010.1"/>
</dbReference>
<evidence type="ECO:0000256" key="1">
    <source>
        <dbReference type="SAM" id="MobiDB-lite"/>
    </source>
</evidence>
<feature type="region of interest" description="Disordered" evidence="1">
    <location>
        <begin position="64"/>
        <end position="94"/>
    </location>
</feature>
<keyword evidence="3" id="KW-1185">Reference proteome</keyword>
<evidence type="ECO:0000313" key="3">
    <source>
        <dbReference type="Proteomes" id="UP001601444"/>
    </source>
</evidence>
<accession>A0ABW6PQP3</accession>
<evidence type="ECO:0000313" key="2">
    <source>
        <dbReference type="EMBL" id="MFF0544732.1"/>
    </source>
</evidence>
<dbReference type="EMBL" id="JBIAMX010000010">
    <property type="protein sequence ID" value="MFF0544732.1"/>
    <property type="molecule type" value="Genomic_DNA"/>
</dbReference>
<gene>
    <name evidence="2" type="ORF">ACFYTF_18040</name>
</gene>
<protein>
    <submittedName>
        <fullName evidence="2">Uncharacterized protein</fullName>
    </submittedName>
</protein>
<comment type="caution">
    <text evidence="2">The sequence shown here is derived from an EMBL/GenBank/DDBJ whole genome shotgun (WGS) entry which is preliminary data.</text>
</comment>
<dbReference type="Proteomes" id="UP001601444">
    <property type="component" value="Unassembled WGS sequence"/>
</dbReference>
<organism evidence="2 3">
    <name type="scientific">Nocardia thailandica</name>
    <dbReference type="NCBI Taxonomy" id="257275"/>
    <lineage>
        <taxon>Bacteria</taxon>
        <taxon>Bacillati</taxon>
        <taxon>Actinomycetota</taxon>
        <taxon>Actinomycetes</taxon>
        <taxon>Mycobacteriales</taxon>
        <taxon>Nocardiaceae</taxon>
        <taxon>Nocardia</taxon>
    </lineage>
</organism>
<sequence length="94" mass="10186">MTAFLALATAALVGTLAYRAYPRRHDPLLRLFRFRPHDRATADYGDLRAYQDLSAAHARFADTTPAPSAATGTREVQFPKTGLIDGPTGRPTAA</sequence>
<reference evidence="2 3" key="1">
    <citation type="submission" date="2024-10" db="EMBL/GenBank/DDBJ databases">
        <title>The Natural Products Discovery Center: Release of the First 8490 Sequenced Strains for Exploring Actinobacteria Biosynthetic Diversity.</title>
        <authorList>
            <person name="Kalkreuter E."/>
            <person name="Kautsar S.A."/>
            <person name="Yang D."/>
            <person name="Bader C.D."/>
            <person name="Teijaro C.N."/>
            <person name="Fluegel L."/>
            <person name="Davis C.M."/>
            <person name="Simpson J.R."/>
            <person name="Lauterbach L."/>
            <person name="Steele A.D."/>
            <person name="Gui C."/>
            <person name="Meng S."/>
            <person name="Li G."/>
            <person name="Viehrig K."/>
            <person name="Ye F."/>
            <person name="Su P."/>
            <person name="Kiefer A.F."/>
            <person name="Nichols A."/>
            <person name="Cepeda A.J."/>
            <person name="Yan W."/>
            <person name="Fan B."/>
            <person name="Jiang Y."/>
            <person name="Adhikari A."/>
            <person name="Zheng C.-J."/>
            <person name="Schuster L."/>
            <person name="Cowan T.M."/>
            <person name="Smanski M.J."/>
            <person name="Chevrette M.G."/>
            <person name="De Carvalho L.P.S."/>
            <person name="Shen B."/>
        </authorList>
    </citation>
    <scope>NUCLEOTIDE SEQUENCE [LARGE SCALE GENOMIC DNA]</scope>
    <source>
        <strain evidence="2 3">NPDC004045</strain>
    </source>
</reference>
<name>A0ABW6PQP3_9NOCA</name>